<organism evidence="1 2">
    <name type="scientific">Mesorhizobium qingshengii</name>
    <dbReference type="NCBI Taxonomy" id="1165689"/>
    <lineage>
        <taxon>Bacteria</taxon>
        <taxon>Pseudomonadati</taxon>
        <taxon>Pseudomonadota</taxon>
        <taxon>Alphaproteobacteria</taxon>
        <taxon>Hyphomicrobiales</taxon>
        <taxon>Phyllobacteriaceae</taxon>
        <taxon>Mesorhizobium</taxon>
    </lineage>
</organism>
<evidence type="ECO:0000313" key="2">
    <source>
        <dbReference type="Proteomes" id="UP001152178"/>
    </source>
</evidence>
<protein>
    <submittedName>
        <fullName evidence="1">Uncharacterized protein</fullName>
    </submittedName>
</protein>
<dbReference type="RefSeq" id="WP_269908240.1">
    <property type="nucleotide sequence ID" value="NZ_JAPFQA010000020.1"/>
</dbReference>
<reference evidence="1" key="1">
    <citation type="submission" date="2022-11" db="EMBL/GenBank/DDBJ databases">
        <authorList>
            <person name="Coimbra C."/>
        </authorList>
    </citation>
    <scope>NUCLEOTIDE SEQUENCE</scope>
    <source>
        <strain evidence="1">Jales19</strain>
    </source>
</reference>
<accession>A0ABT4R2A9</accession>
<keyword evidence="2" id="KW-1185">Reference proteome</keyword>
<dbReference type="Proteomes" id="UP001152178">
    <property type="component" value="Unassembled WGS sequence"/>
</dbReference>
<evidence type="ECO:0000313" key="1">
    <source>
        <dbReference type="EMBL" id="MCZ8547976.1"/>
    </source>
</evidence>
<gene>
    <name evidence="1" type="ORF">OOJ09_27685</name>
</gene>
<sequence length="70" mass="7877">MKFLLREGLGHSTIHQIGDCLRSHGTGHHWIERYRGDIFVFVSDAADEAILRNEFTGCLDSDSAAETDRT</sequence>
<dbReference type="EMBL" id="JAPFQA010000020">
    <property type="protein sequence ID" value="MCZ8547976.1"/>
    <property type="molecule type" value="Genomic_DNA"/>
</dbReference>
<comment type="caution">
    <text evidence="1">The sequence shown here is derived from an EMBL/GenBank/DDBJ whole genome shotgun (WGS) entry which is preliminary data.</text>
</comment>
<proteinExistence type="predicted"/>
<name>A0ABT4R2A9_9HYPH</name>